<organism evidence="1 2">
    <name type="scientific">Candidatus Alloenteromonas pullicola</name>
    <dbReference type="NCBI Taxonomy" id="2840784"/>
    <lineage>
        <taxon>Bacteria</taxon>
        <taxon>Bacillati</taxon>
        <taxon>Bacillota</taxon>
        <taxon>Bacillota incertae sedis</taxon>
        <taxon>Candidatus Alloenteromonas</taxon>
    </lineage>
</organism>
<dbReference type="AlphaFoldDB" id="A0A9D1LN62"/>
<protein>
    <submittedName>
        <fullName evidence="1">Uncharacterized protein</fullName>
    </submittedName>
</protein>
<gene>
    <name evidence="1" type="ORF">IAC52_01095</name>
</gene>
<dbReference type="Proteomes" id="UP000824070">
    <property type="component" value="Unassembled WGS sequence"/>
</dbReference>
<reference evidence="1" key="1">
    <citation type="submission" date="2020-10" db="EMBL/GenBank/DDBJ databases">
        <authorList>
            <person name="Gilroy R."/>
        </authorList>
    </citation>
    <scope>NUCLEOTIDE SEQUENCE</scope>
    <source>
        <strain evidence="1">ChiGjej1B1-22543</strain>
    </source>
</reference>
<evidence type="ECO:0000313" key="2">
    <source>
        <dbReference type="Proteomes" id="UP000824070"/>
    </source>
</evidence>
<dbReference type="EMBL" id="DVMV01000010">
    <property type="protein sequence ID" value="HIU44880.1"/>
    <property type="molecule type" value="Genomic_DNA"/>
</dbReference>
<reference evidence="1" key="2">
    <citation type="journal article" date="2021" name="PeerJ">
        <title>Extensive microbial diversity within the chicken gut microbiome revealed by metagenomics and culture.</title>
        <authorList>
            <person name="Gilroy R."/>
            <person name="Ravi A."/>
            <person name="Getino M."/>
            <person name="Pursley I."/>
            <person name="Horton D.L."/>
            <person name="Alikhan N.F."/>
            <person name="Baker D."/>
            <person name="Gharbi K."/>
            <person name="Hall N."/>
            <person name="Watson M."/>
            <person name="Adriaenssens E.M."/>
            <person name="Foster-Nyarko E."/>
            <person name="Jarju S."/>
            <person name="Secka A."/>
            <person name="Antonio M."/>
            <person name="Oren A."/>
            <person name="Chaudhuri R.R."/>
            <person name="La Ragione R."/>
            <person name="Hildebrand F."/>
            <person name="Pallen M.J."/>
        </authorList>
    </citation>
    <scope>NUCLEOTIDE SEQUENCE</scope>
    <source>
        <strain evidence="1">ChiGjej1B1-22543</strain>
    </source>
</reference>
<sequence length="112" mass="12086">MAYKFGMILSLFFLVFSFLIAGDVVVVSGLRNQLDALSLAVSYKLSVDGYFSDEVKALVEEDGAYFANVSDEMPAFGQLVSFDLCVDYDPMIISKGPMTVSVSGAAVVGYIK</sequence>
<name>A0A9D1LN62_9FIRM</name>
<proteinExistence type="predicted"/>
<comment type="caution">
    <text evidence="1">The sequence shown here is derived from an EMBL/GenBank/DDBJ whole genome shotgun (WGS) entry which is preliminary data.</text>
</comment>
<accession>A0A9D1LN62</accession>
<evidence type="ECO:0000313" key="1">
    <source>
        <dbReference type="EMBL" id="HIU44880.1"/>
    </source>
</evidence>